<feature type="compositionally biased region" description="Polar residues" evidence="1">
    <location>
        <begin position="273"/>
        <end position="288"/>
    </location>
</feature>
<sequence>MNWTGGRLQRHSGKSSRGGGGGALTKRQKEHFAKVKANLRTGSKENVTTKWTIFDNIVVEKPHRQSFGNHIESVKNSECSLRQERGRNEVEREHFTDLYTYNDLTPTPLCREFQDKHTNNRSSSVEFVQRSSIADDDLYSATPPPLRIKREHAASSELRDDLQNYEAREAIEQSMEERRRNLLNQKDWVGLNIHHLPKLKFNQPRHDEDIGRRRKVKGGHRARYSKLQTRISSPFAVRNTQMREQQQAGYTEERLSKNDVRISIGGRIVPPGMSSSSRPTKVIRQSTPRTKHRILSSDDMLLDDEYIVEDQEELNSDRFLSIFEAGIHGNGEDDNSARIIPSSRGPNNHGTYRSQEKRVNPRREPLLNIVNRNGFSNGIGDKALPFSRTAVRSICDTRMKQPMPIRPAQHPVLQLSSPKCNSSVLAQVGGLRSVVSEDQLMDNEMWKAWIPPPTEGTEGTEHKKYDDEGEGEEHLKDRCVSISPGISAIPALREKSFGSSRSNDEDSDGRYEYSESWGGCESSIVQEQSTAVYKRDLFPSDDVENISYNGIPHNSDVYDHPFSSDRCELGNERETSSISIQYTNEDDITIEPQDTRSSQRTSSSIPWDPPRSPSPCITRPSQSKFLSSPWSIAPLAQQLPISIRQTTDLKETAPQHDQIIMQDQTFGKVKDCPTQGVQKKTDQNELWMKFVFDDASEEEDTILEKTKSTRVEHEKGEPSPTFSTFVHNSVESESPLQSIYVAQANSCITWQDPKQGNSSAYRNEFSQSSNYSTLAYQSSVNHDPVGAAARNKSTPYPYEEKRHNARRDLSTNNCTSVVDSKNFKISNASISSSPKMDSLSMMAVSGSQTNTSTTTTQRRSFLEPCHKILFTKPQPFIGLKSDIQLSSPDRTIRIGGRDIKKQTSSGNGMMFPEEIEDE</sequence>
<accession>A0A4Z1I7L5</accession>
<dbReference type="OrthoDB" id="5426563at2759"/>
<feature type="compositionally biased region" description="Polar residues" evidence="1">
    <location>
        <begin position="344"/>
        <end position="353"/>
    </location>
</feature>
<proteinExistence type="predicted"/>
<organism evidence="2 3">
    <name type="scientific">Botryotinia convoluta</name>
    <dbReference type="NCBI Taxonomy" id="54673"/>
    <lineage>
        <taxon>Eukaryota</taxon>
        <taxon>Fungi</taxon>
        <taxon>Dikarya</taxon>
        <taxon>Ascomycota</taxon>
        <taxon>Pezizomycotina</taxon>
        <taxon>Leotiomycetes</taxon>
        <taxon>Helotiales</taxon>
        <taxon>Sclerotiniaceae</taxon>
        <taxon>Botryotinia</taxon>
    </lineage>
</organism>
<evidence type="ECO:0000256" key="1">
    <source>
        <dbReference type="SAM" id="MobiDB-lite"/>
    </source>
</evidence>
<dbReference type="AlphaFoldDB" id="A0A4Z1I7L5"/>
<feature type="region of interest" description="Disordered" evidence="1">
    <location>
        <begin position="266"/>
        <end position="290"/>
    </location>
</feature>
<feature type="region of interest" description="Disordered" evidence="1">
    <location>
        <begin position="491"/>
        <end position="518"/>
    </location>
</feature>
<feature type="region of interest" description="Disordered" evidence="1">
    <location>
        <begin position="550"/>
        <end position="620"/>
    </location>
</feature>
<reference evidence="2 3" key="1">
    <citation type="submission" date="2017-12" db="EMBL/GenBank/DDBJ databases">
        <title>Comparative genomics of Botrytis spp.</title>
        <authorList>
            <person name="Valero-Jimenez C.A."/>
            <person name="Tapia P."/>
            <person name="Veloso J."/>
            <person name="Silva-Moreno E."/>
            <person name="Staats M."/>
            <person name="Valdes J.H."/>
            <person name="Van Kan J.A.L."/>
        </authorList>
    </citation>
    <scope>NUCLEOTIDE SEQUENCE [LARGE SCALE GENOMIC DNA]</scope>
    <source>
        <strain evidence="2 3">MUCL11595</strain>
    </source>
</reference>
<feature type="region of interest" description="Disordered" evidence="1">
    <location>
        <begin position="332"/>
        <end position="359"/>
    </location>
</feature>
<dbReference type="EMBL" id="PQXN01000092">
    <property type="protein sequence ID" value="TGO55422.1"/>
    <property type="molecule type" value="Genomic_DNA"/>
</dbReference>
<feature type="compositionally biased region" description="Basic and acidic residues" evidence="1">
    <location>
        <begin position="492"/>
        <end position="513"/>
    </location>
</feature>
<evidence type="ECO:0000313" key="3">
    <source>
        <dbReference type="Proteomes" id="UP000297527"/>
    </source>
</evidence>
<feature type="region of interest" description="Disordered" evidence="1">
    <location>
        <begin position="1"/>
        <end position="28"/>
    </location>
</feature>
<name>A0A4Z1I7L5_9HELO</name>
<dbReference type="Proteomes" id="UP000297527">
    <property type="component" value="Unassembled WGS sequence"/>
</dbReference>
<protein>
    <submittedName>
        <fullName evidence="2">Uncharacterized protein</fullName>
    </submittedName>
</protein>
<feature type="region of interest" description="Disordered" evidence="1">
    <location>
        <begin position="449"/>
        <end position="473"/>
    </location>
</feature>
<feature type="compositionally biased region" description="Basic and acidic residues" evidence="1">
    <location>
        <begin position="459"/>
        <end position="473"/>
    </location>
</feature>
<feature type="region of interest" description="Disordered" evidence="1">
    <location>
        <begin position="899"/>
        <end position="918"/>
    </location>
</feature>
<feature type="compositionally biased region" description="Low complexity" evidence="1">
    <location>
        <begin position="595"/>
        <end position="604"/>
    </location>
</feature>
<gene>
    <name evidence="2" type="ORF">BCON_0092g00050</name>
</gene>
<comment type="caution">
    <text evidence="2">The sequence shown here is derived from an EMBL/GenBank/DDBJ whole genome shotgun (WGS) entry which is preliminary data.</text>
</comment>
<keyword evidence="3" id="KW-1185">Reference proteome</keyword>
<feature type="compositionally biased region" description="Basic and acidic residues" evidence="1">
    <location>
        <begin position="556"/>
        <end position="575"/>
    </location>
</feature>
<evidence type="ECO:0000313" key="2">
    <source>
        <dbReference type="EMBL" id="TGO55422.1"/>
    </source>
</evidence>